<evidence type="ECO:0000313" key="3">
    <source>
        <dbReference type="EMBL" id="KAG5459174.1"/>
    </source>
</evidence>
<dbReference type="InterPro" id="IPR029052">
    <property type="entry name" value="Metallo-depent_PP-like"/>
</dbReference>
<evidence type="ECO:0000256" key="1">
    <source>
        <dbReference type="SAM" id="SignalP"/>
    </source>
</evidence>
<comment type="caution">
    <text evidence="3">The sequence shown here is derived from an EMBL/GenBank/DDBJ whole genome shotgun (WGS) entry which is preliminary data.</text>
</comment>
<feature type="signal peptide" evidence="1">
    <location>
        <begin position="1"/>
        <end position="23"/>
    </location>
</feature>
<dbReference type="EMBL" id="JAEFCI010007256">
    <property type="protein sequence ID" value="KAG5459174.1"/>
    <property type="molecule type" value="Genomic_DNA"/>
</dbReference>
<keyword evidence="1" id="KW-0732">Signal</keyword>
<dbReference type="GO" id="GO:0016787">
    <property type="term" value="F:hydrolase activity"/>
    <property type="evidence" value="ECO:0007669"/>
    <property type="project" value="InterPro"/>
</dbReference>
<reference evidence="3 4" key="1">
    <citation type="journal article" name="Sci. Rep.">
        <title>Genome-scale phylogenetic analyses confirm Olpidium as the closest living zoosporic fungus to the non-flagellated, terrestrial fungi.</title>
        <authorList>
            <person name="Chang Y."/>
            <person name="Rochon D."/>
            <person name="Sekimoto S."/>
            <person name="Wang Y."/>
            <person name="Chovatia M."/>
            <person name="Sandor L."/>
            <person name="Salamov A."/>
            <person name="Grigoriev I.V."/>
            <person name="Stajich J.E."/>
            <person name="Spatafora J.W."/>
        </authorList>
    </citation>
    <scope>NUCLEOTIDE SEQUENCE [LARGE SCALE GENOMIC DNA]</scope>
    <source>
        <strain evidence="3">S191</strain>
    </source>
</reference>
<dbReference type="AlphaFoldDB" id="A0A8H8DHT8"/>
<feature type="chain" id="PRO_5034637447" description="Calcineurin-like phosphoesterase domain-containing protein" evidence="1">
    <location>
        <begin position="24"/>
        <end position="205"/>
    </location>
</feature>
<dbReference type="Proteomes" id="UP000673691">
    <property type="component" value="Unassembled WGS sequence"/>
</dbReference>
<evidence type="ECO:0000313" key="4">
    <source>
        <dbReference type="Proteomes" id="UP000673691"/>
    </source>
</evidence>
<name>A0A8H8DHT8_9FUNG</name>
<gene>
    <name evidence="3" type="ORF">BJ554DRAFT_457</name>
</gene>
<keyword evidence="4" id="KW-1185">Reference proteome</keyword>
<organism evidence="3 4">
    <name type="scientific">Olpidium bornovanus</name>
    <dbReference type="NCBI Taxonomy" id="278681"/>
    <lineage>
        <taxon>Eukaryota</taxon>
        <taxon>Fungi</taxon>
        <taxon>Fungi incertae sedis</taxon>
        <taxon>Olpidiomycota</taxon>
        <taxon>Olpidiomycotina</taxon>
        <taxon>Olpidiomycetes</taxon>
        <taxon>Olpidiales</taxon>
        <taxon>Olpidiaceae</taxon>
        <taxon>Olpidium</taxon>
    </lineage>
</organism>
<dbReference type="CDD" id="cd00838">
    <property type="entry name" value="MPP_superfamily"/>
    <property type="match status" value="1"/>
</dbReference>
<proteinExistence type="predicted"/>
<accession>A0A8H8DHT8</accession>
<protein>
    <recommendedName>
        <fullName evidence="2">Calcineurin-like phosphoesterase domain-containing protein</fullName>
    </recommendedName>
</protein>
<dbReference type="OrthoDB" id="5597180at2759"/>
<dbReference type="Gene3D" id="3.60.21.10">
    <property type="match status" value="1"/>
</dbReference>
<dbReference type="SUPFAM" id="SSF56300">
    <property type="entry name" value="Metallo-dependent phosphatases"/>
    <property type="match status" value="1"/>
</dbReference>
<evidence type="ECO:0000259" key="2">
    <source>
        <dbReference type="Pfam" id="PF00149"/>
    </source>
</evidence>
<dbReference type="InterPro" id="IPR004843">
    <property type="entry name" value="Calcineurin-like_PHP"/>
</dbReference>
<feature type="domain" description="Calcineurin-like phosphoesterase" evidence="2">
    <location>
        <begin position="38"/>
        <end position="112"/>
    </location>
</feature>
<sequence length="205" mass="22650">MARPGMISVLVGVLSVVVFFANGVSPNPAAQDPPPNFRVAFFGDSWTESESPELFRMLKEEGADMIVHAGDFTYSPDKTLIFRVVENTMGPNFPFVAVLGNHDLDEPHRGNQHSADPVSGYQPLLLEQTAKANVKCDEDPRGGAGAMQACYHQGLLVVNLSYRLKLDFWRGISATDYAKFIDDTFDANPNVRWRYGAVTSPHRFA</sequence>
<dbReference type="Pfam" id="PF00149">
    <property type="entry name" value="Metallophos"/>
    <property type="match status" value="1"/>
</dbReference>